<dbReference type="Proteomes" id="UP001177744">
    <property type="component" value="Unassembled WGS sequence"/>
</dbReference>
<protein>
    <submittedName>
        <fullName evidence="2">Uncharacterized protein</fullName>
    </submittedName>
</protein>
<reference evidence="2" key="1">
    <citation type="submission" date="2023-06" db="EMBL/GenBank/DDBJ databases">
        <title>Reference genome for the Northern bat (Eptesicus nilssonii), a most northern bat species.</title>
        <authorList>
            <person name="Laine V.N."/>
            <person name="Pulliainen A.T."/>
            <person name="Lilley T.M."/>
        </authorList>
    </citation>
    <scope>NUCLEOTIDE SEQUENCE</scope>
    <source>
        <strain evidence="2">BLF_Eptnil</strain>
        <tissue evidence="2">Kidney</tissue>
    </source>
</reference>
<feature type="compositionally biased region" description="Basic and acidic residues" evidence="1">
    <location>
        <begin position="118"/>
        <end position="128"/>
    </location>
</feature>
<evidence type="ECO:0000313" key="2">
    <source>
        <dbReference type="EMBL" id="KAK1329246.1"/>
    </source>
</evidence>
<comment type="caution">
    <text evidence="2">The sequence shown here is derived from an EMBL/GenBank/DDBJ whole genome shotgun (WGS) entry which is preliminary data.</text>
</comment>
<dbReference type="AlphaFoldDB" id="A0AA40HDH3"/>
<name>A0AA40HDH3_CNENI</name>
<evidence type="ECO:0000256" key="1">
    <source>
        <dbReference type="SAM" id="MobiDB-lite"/>
    </source>
</evidence>
<proteinExistence type="predicted"/>
<organism evidence="2 3">
    <name type="scientific">Cnephaeus nilssonii</name>
    <name type="common">Northern bat</name>
    <name type="synonym">Eptesicus nilssonii</name>
    <dbReference type="NCBI Taxonomy" id="3371016"/>
    <lineage>
        <taxon>Eukaryota</taxon>
        <taxon>Metazoa</taxon>
        <taxon>Chordata</taxon>
        <taxon>Craniata</taxon>
        <taxon>Vertebrata</taxon>
        <taxon>Euteleostomi</taxon>
        <taxon>Mammalia</taxon>
        <taxon>Eutheria</taxon>
        <taxon>Laurasiatheria</taxon>
        <taxon>Chiroptera</taxon>
        <taxon>Yangochiroptera</taxon>
        <taxon>Vespertilionidae</taxon>
        <taxon>Cnephaeus</taxon>
    </lineage>
</organism>
<dbReference type="EMBL" id="JAULJE010000022">
    <property type="protein sequence ID" value="KAK1329246.1"/>
    <property type="molecule type" value="Genomic_DNA"/>
</dbReference>
<gene>
    <name evidence="2" type="ORF">QTO34_011426</name>
</gene>
<accession>A0AA40HDH3</accession>
<sequence length="170" mass="18641">MQPEVKHCRAGGIAAGPPPWPGTTQPQVPADHSLWEPRLRCWRSHLVMMHSHNRQLLGLPQLDYAAVESSSLSLIHSVKPSASGDFRKSSDCNSPARGETEKDTTAEAVLPASLKQAQGEEEKDKGEKTPQNQARQEVEISMFTLRRLVKLPRPVVGKLRLASHCGSLAP</sequence>
<keyword evidence="3" id="KW-1185">Reference proteome</keyword>
<evidence type="ECO:0000313" key="3">
    <source>
        <dbReference type="Proteomes" id="UP001177744"/>
    </source>
</evidence>
<feature type="region of interest" description="Disordered" evidence="1">
    <location>
        <begin position="78"/>
        <end position="136"/>
    </location>
</feature>
<feature type="region of interest" description="Disordered" evidence="1">
    <location>
        <begin position="1"/>
        <end position="24"/>
    </location>
</feature>